<gene>
    <name evidence="2" type="ORF">U27_02681</name>
</gene>
<name>A0A081BTR8_VECG1</name>
<accession>A0A081BTR8</accession>
<evidence type="ECO:0000259" key="1">
    <source>
        <dbReference type="Pfam" id="PF05050"/>
    </source>
</evidence>
<dbReference type="PANTHER" id="PTHR36973:SF4">
    <property type="entry name" value="NODULATION PROTEIN"/>
    <property type="match status" value="1"/>
</dbReference>
<keyword evidence="3" id="KW-1185">Reference proteome</keyword>
<dbReference type="InterPro" id="IPR053188">
    <property type="entry name" value="FkbM_Methyltransferase"/>
</dbReference>
<dbReference type="GO" id="GO:0032259">
    <property type="term" value="P:methylation"/>
    <property type="evidence" value="ECO:0007669"/>
    <property type="project" value="UniProtKB-KW"/>
</dbReference>
<dbReference type="Gene3D" id="3.40.50.150">
    <property type="entry name" value="Vaccinia Virus protein VP39"/>
    <property type="match status" value="1"/>
</dbReference>
<dbReference type="GO" id="GO:0008171">
    <property type="term" value="F:O-methyltransferase activity"/>
    <property type="evidence" value="ECO:0007669"/>
    <property type="project" value="TreeGrafter"/>
</dbReference>
<evidence type="ECO:0000313" key="2">
    <source>
        <dbReference type="EMBL" id="GAK55723.1"/>
    </source>
</evidence>
<dbReference type="PANTHER" id="PTHR36973">
    <property type="entry name" value="SLL1456 PROTEIN-RELATED"/>
    <property type="match status" value="1"/>
</dbReference>
<protein>
    <submittedName>
        <fullName evidence="2">Methyltransferase FkbM family</fullName>
    </submittedName>
</protein>
<feature type="domain" description="Methyltransferase FkbM" evidence="1">
    <location>
        <begin position="92"/>
        <end position="261"/>
    </location>
</feature>
<dbReference type="STRING" id="1499967.U27_02681"/>
<dbReference type="EMBL" id="DF820464">
    <property type="protein sequence ID" value="GAK55723.1"/>
    <property type="molecule type" value="Genomic_DNA"/>
</dbReference>
<keyword evidence="2" id="KW-0808">Transferase</keyword>
<dbReference type="HOGENOM" id="CLU_992757_0_0_0"/>
<keyword evidence="2" id="KW-0489">Methyltransferase</keyword>
<dbReference type="AlphaFoldDB" id="A0A081BTR8"/>
<organism evidence="2">
    <name type="scientific">Vecturithrix granuli</name>
    <dbReference type="NCBI Taxonomy" id="1499967"/>
    <lineage>
        <taxon>Bacteria</taxon>
        <taxon>Candidatus Moduliflexota</taxon>
        <taxon>Candidatus Vecturitrichia</taxon>
        <taxon>Candidatus Vecturitrichales</taxon>
        <taxon>Candidatus Vecturitrichaceae</taxon>
        <taxon>Candidatus Vecturithrix</taxon>
    </lineage>
</organism>
<evidence type="ECO:0000313" key="3">
    <source>
        <dbReference type="Proteomes" id="UP000030661"/>
    </source>
</evidence>
<reference evidence="2" key="1">
    <citation type="journal article" date="2015" name="PeerJ">
        <title>First genomic representation of candidate bacterial phylum KSB3 points to enhanced environmental sensing as a trigger of wastewater bulking.</title>
        <authorList>
            <person name="Sekiguchi Y."/>
            <person name="Ohashi A."/>
            <person name="Parks D.H."/>
            <person name="Yamauchi T."/>
            <person name="Tyson G.W."/>
            <person name="Hugenholtz P."/>
        </authorList>
    </citation>
    <scope>NUCLEOTIDE SEQUENCE [LARGE SCALE GENOMIC DNA]</scope>
</reference>
<dbReference type="NCBIfam" id="TIGR01444">
    <property type="entry name" value="fkbM_fam"/>
    <property type="match status" value="1"/>
</dbReference>
<sequence>MLLKLLKILAYHLPLKETRAFHGLRAFIYQQGMKRFMQRNYGKIITKEIDGITYELDLSEAIEASLYYSGVYEFETLKCLQQCIRPDMIVFEIGANIGAHSFEIAKLLHTGAGKVYCFEPTDYAFNKLLHNHSLNNFRNMFFEKIALSDQAGSQILTPTGSLDTMAFTASWDIKNGRSKNATEQHIFFQTLDGYVQEHKITRIDLLKIDVDGYELKIIKGGTQTISRYTPVIIIELSECMLHYIGDTLEELLAALQYLGYTFQPVHTRRVLDIPQLIREVRERQSLDCLCRYHS</sequence>
<dbReference type="eggNOG" id="COG2242">
    <property type="taxonomic scope" value="Bacteria"/>
</dbReference>
<dbReference type="Pfam" id="PF05050">
    <property type="entry name" value="Methyltransf_21"/>
    <property type="match status" value="1"/>
</dbReference>
<proteinExistence type="predicted"/>
<dbReference type="SUPFAM" id="SSF53335">
    <property type="entry name" value="S-adenosyl-L-methionine-dependent methyltransferases"/>
    <property type="match status" value="1"/>
</dbReference>
<dbReference type="InterPro" id="IPR006342">
    <property type="entry name" value="FkbM_mtfrase"/>
</dbReference>
<dbReference type="Proteomes" id="UP000030661">
    <property type="component" value="Unassembled WGS sequence"/>
</dbReference>
<dbReference type="InterPro" id="IPR029063">
    <property type="entry name" value="SAM-dependent_MTases_sf"/>
</dbReference>